<name>X0YH93_9ZZZZ</name>
<gene>
    <name evidence="1" type="ORF">S01H1_63513</name>
</gene>
<dbReference type="EMBL" id="BARS01041807">
    <property type="protein sequence ID" value="GAG36201.1"/>
    <property type="molecule type" value="Genomic_DNA"/>
</dbReference>
<protein>
    <submittedName>
        <fullName evidence="1">Uncharacterized protein</fullName>
    </submittedName>
</protein>
<dbReference type="AlphaFoldDB" id="X0YH93"/>
<comment type="caution">
    <text evidence="1">The sequence shown here is derived from an EMBL/GenBank/DDBJ whole genome shotgun (WGS) entry which is preliminary data.</text>
</comment>
<feature type="non-terminal residue" evidence="1">
    <location>
        <position position="1"/>
    </location>
</feature>
<sequence length="69" mass="7868">EWSKSASVRGKSSGFGLDGLPGILFFERVRTFYADHNKNDFNERRQAARWVIVAAAFKFCFEIINLPNA</sequence>
<evidence type="ECO:0000313" key="1">
    <source>
        <dbReference type="EMBL" id="GAG36201.1"/>
    </source>
</evidence>
<proteinExistence type="predicted"/>
<organism evidence="1">
    <name type="scientific">marine sediment metagenome</name>
    <dbReference type="NCBI Taxonomy" id="412755"/>
    <lineage>
        <taxon>unclassified sequences</taxon>
        <taxon>metagenomes</taxon>
        <taxon>ecological metagenomes</taxon>
    </lineage>
</organism>
<accession>X0YH93</accession>
<reference evidence="1" key="1">
    <citation type="journal article" date="2014" name="Front. Microbiol.">
        <title>High frequency of phylogenetically diverse reductive dehalogenase-homologous genes in deep subseafloor sedimentary metagenomes.</title>
        <authorList>
            <person name="Kawai M."/>
            <person name="Futagami T."/>
            <person name="Toyoda A."/>
            <person name="Takaki Y."/>
            <person name="Nishi S."/>
            <person name="Hori S."/>
            <person name="Arai W."/>
            <person name="Tsubouchi T."/>
            <person name="Morono Y."/>
            <person name="Uchiyama I."/>
            <person name="Ito T."/>
            <person name="Fujiyama A."/>
            <person name="Inagaki F."/>
            <person name="Takami H."/>
        </authorList>
    </citation>
    <scope>NUCLEOTIDE SEQUENCE</scope>
    <source>
        <strain evidence="1">Expedition CK06-06</strain>
    </source>
</reference>